<comment type="subcellular location">
    <subcellularLocation>
        <location evidence="1">Nucleus</location>
    </subcellularLocation>
</comment>
<organism evidence="9">
    <name type="scientific">Haptolina brevifila</name>
    <dbReference type="NCBI Taxonomy" id="156173"/>
    <lineage>
        <taxon>Eukaryota</taxon>
        <taxon>Haptista</taxon>
        <taxon>Haptophyta</taxon>
        <taxon>Prymnesiophyceae</taxon>
        <taxon>Prymnesiales</taxon>
        <taxon>Prymnesiaceae</taxon>
        <taxon>Haptolina</taxon>
    </lineage>
</organism>
<feature type="domain" description="FCP1 homology" evidence="8">
    <location>
        <begin position="35"/>
        <end position="191"/>
    </location>
</feature>
<dbReference type="SUPFAM" id="SSF52113">
    <property type="entry name" value="BRCT domain"/>
    <property type="match status" value="1"/>
</dbReference>
<keyword evidence="4" id="KW-0539">Nucleus</keyword>
<name>A0A7S2HP53_9EUKA</name>
<protein>
    <recommendedName>
        <fullName evidence="2">protein-serine/threonine phosphatase</fullName>
        <ecNumber evidence="2">3.1.3.16</ecNumber>
    </recommendedName>
</protein>
<sequence length="390" mass="43814">MKDMPEGFLLSSGGSDAFEALATAELVPADAENKLHHKKLYLVLDLDETLVYSKRMEDPMATPAGHKIFVRGQPFDMVLRPGLQHFLRMAVSNYIVFLYTMGDEDYTRAVLRIIDPESNFFRGGICCWRQSESRHHKSLTRVVCDRRMALIVDDSIDVWSEDLSNLCLTRRFVGDKLDDGLQLLCGQLFGLHREFFANAPSEGWSYEAAASGTLRAAPRVQSVLHTQRGQLLAGCTIALTGVVTDQKEDTLEQQPLCVLIKHYGGELTLSVDAATHLVARRKEGWQKSPKINRALQRQQAGATGFYVVWDHWLLDTLATWQKQNEESYAVRLDDERGDSPPPTSLFSQQLEGVAKAITADVENLETVSDLVPPRKRLREEGVAFEQVVTH</sequence>
<evidence type="ECO:0000259" key="8">
    <source>
        <dbReference type="PROSITE" id="PS50969"/>
    </source>
</evidence>
<dbReference type="CDD" id="cd07521">
    <property type="entry name" value="HAD_FCP1-like"/>
    <property type="match status" value="1"/>
</dbReference>
<dbReference type="PROSITE" id="PS50172">
    <property type="entry name" value="BRCT"/>
    <property type="match status" value="1"/>
</dbReference>
<gene>
    <name evidence="9" type="ORF">CBRE1094_LOCUS28250</name>
</gene>
<evidence type="ECO:0000256" key="6">
    <source>
        <dbReference type="ARBA" id="ARBA00048336"/>
    </source>
</evidence>
<dbReference type="PROSITE" id="PS50969">
    <property type="entry name" value="FCP1"/>
    <property type="match status" value="1"/>
</dbReference>
<dbReference type="InterPro" id="IPR039189">
    <property type="entry name" value="Fcp1"/>
</dbReference>
<evidence type="ECO:0000313" key="9">
    <source>
        <dbReference type="EMBL" id="CAD9496593.1"/>
    </source>
</evidence>
<dbReference type="Gene3D" id="3.40.50.10190">
    <property type="entry name" value="BRCT domain"/>
    <property type="match status" value="1"/>
</dbReference>
<dbReference type="InterPro" id="IPR004274">
    <property type="entry name" value="FCP1_dom"/>
</dbReference>
<dbReference type="InterPro" id="IPR036412">
    <property type="entry name" value="HAD-like_sf"/>
</dbReference>
<feature type="domain" description="BRCT" evidence="7">
    <location>
        <begin position="227"/>
        <end position="330"/>
    </location>
</feature>
<evidence type="ECO:0000259" key="7">
    <source>
        <dbReference type="PROSITE" id="PS50172"/>
    </source>
</evidence>
<evidence type="ECO:0000256" key="3">
    <source>
        <dbReference type="ARBA" id="ARBA00022801"/>
    </source>
</evidence>
<dbReference type="InterPro" id="IPR001357">
    <property type="entry name" value="BRCT_dom"/>
</dbReference>
<dbReference type="AlphaFoldDB" id="A0A7S2HP53"/>
<dbReference type="GO" id="GO:0005634">
    <property type="term" value="C:nucleus"/>
    <property type="evidence" value="ECO:0007669"/>
    <property type="project" value="UniProtKB-SubCell"/>
</dbReference>
<comment type="catalytic activity">
    <reaction evidence="5">
        <text>O-phospho-L-seryl-[protein] + H2O = L-seryl-[protein] + phosphate</text>
        <dbReference type="Rhea" id="RHEA:20629"/>
        <dbReference type="Rhea" id="RHEA-COMP:9863"/>
        <dbReference type="Rhea" id="RHEA-COMP:11604"/>
        <dbReference type="ChEBI" id="CHEBI:15377"/>
        <dbReference type="ChEBI" id="CHEBI:29999"/>
        <dbReference type="ChEBI" id="CHEBI:43474"/>
        <dbReference type="ChEBI" id="CHEBI:83421"/>
        <dbReference type="EC" id="3.1.3.16"/>
    </reaction>
</comment>
<dbReference type="EC" id="3.1.3.16" evidence="2"/>
<dbReference type="PANTHER" id="PTHR23081">
    <property type="entry name" value="RNA POLYMERASE II CTD PHOSPHATASE"/>
    <property type="match status" value="1"/>
</dbReference>
<evidence type="ECO:0000256" key="2">
    <source>
        <dbReference type="ARBA" id="ARBA00013081"/>
    </source>
</evidence>
<dbReference type="SMART" id="SM00577">
    <property type="entry name" value="CPDc"/>
    <property type="match status" value="1"/>
</dbReference>
<proteinExistence type="predicted"/>
<dbReference type="SUPFAM" id="SSF56784">
    <property type="entry name" value="HAD-like"/>
    <property type="match status" value="1"/>
</dbReference>
<keyword evidence="3" id="KW-0378">Hydrolase</keyword>
<dbReference type="GO" id="GO:0008420">
    <property type="term" value="F:RNA polymerase II CTD heptapeptide repeat phosphatase activity"/>
    <property type="evidence" value="ECO:0007669"/>
    <property type="project" value="InterPro"/>
</dbReference>
<dbReference type="InterPro" id="IPR036420">
    <property type="entry name" value="BRCT_dom_sf"/>
</dbReference>
<dbReference type="InterPro" id="IPR023214">
    <property type="entry name" value="HAD_sf"/>
</dbReference>
<evidence type="ECO:0000256" key="5">
    <source>
        <dbReference type="ARBA" id="ARBA00047761"/>
    </source>
</evidence>
<evidence type="ECO:0000256" key="1">
    <source>
        <dbReference type="ARBA" id="ARBA00004123"/>
    </source>
</evidence>
<evidence type="ECO:0000256" key="4">
    <source>
        <dbReference type="ARBA" id="ARBA00023242"/>
    </source>
</evidence>
<dbReference type="Pfam" id="PF03031">
    <property type="entry name" value="NIF"/>
    <property type="match status" value="1"/>
</dbReference>
<dbReference type="PANTHER" id="PTHR23081:SF0">
    <property type="entry name" value="RNA POLYMERASE II C-TERMINAL DOMAIN PHOSPHATASE-LIKE 1"/>
    <property type="match status" value="1"/>
</dbReference>
<accession>A0A7S2HP53</accession>
<reference evidence="9" key="1">
    <citation type="submission" date="2021-01" db="EMBL/GenBank/DDBJ databases">
        <authorList>
            <person name="Corre E."/>
            <person name="Pelletier E."/>
            <person name="Niang G."/>
            <person name="Scheremetjew M."/>
            <person name="Finn R."/>
            <person name="Kale V."/>
            <person name="Holt S."/>
            <person name="Cochrane G."/>
            <person name="Meng A."/>
            <person name="Brown T."/>
            <person name="Cohen L."/>
        </authorList>
    </citation>
    <scope>NUCLEOTIDE SEQUENCE</scope>
    <source>
        <strain evidence="9">UTEX LB 985</strain>
    </source>
</reference>
<dbReference type="EMBL" id="HBGU01051792">
    <property type="protein sequence ID" value="CAD9496593.1"/>
    <property type="molecule type" value="Transcribed_RNA"/>
</dbReference>
<comment type="catalytic activity">
    <reaction evidence="6">
        <text>O-phospho-L-threonyl-[protein] + H2O = L-threonyl-[protein] + phosphate</text>
        <dbReference type="Rhea" id="RHEA:47004"/>
        <dbReference type="Rhea" id="RHEA-COMP:11060"/>
        <dbReference type="Rhea" id="RHEA-COMP:11605"/>
        <dbReference type="ChEBI" id="CHEBI:15377"/>
        <dbReference type="ChEBI" id="CHEBI:30013"/>
        <dbReference type="ChEBI" id="CHEBI:43474"/>
        <dbReference type="ChEBI" id="CHEBI:61977"/>
        <dbReference type="EC" id="3.1.3.16"/>
    </reaction>
</comment>
<dbReference type="Gene3D" id="3.40.50.1000">
    <property type="entry name" value="HAD superfamily/HAD-like"/>
    <property type="match status" value="1"/>
</dbReference>